<dbReference type="PANTHER" id="PTHR28498:SF1">
    <property type="entry name" value="ZINC FINGER SWIM DOMAIN-CONTAINING PROTEIN 7"/>
    <property type="match status" value="1"/>
</dbReference>
<keyword evidence="1" id="KW-0862">Zinc</keyword>
<dbReference type="EMBL" id="JAVRBK010000010">
    <property type="protein sequence ID" value="KAK5638360.1"/>
    <property type="molecule type" value="Genomic_DNA"/>
</dbReference>
<dbReference type="GO" id="GO:0000724">
    <property type="term" value="P:double-strand break repair via homologous recombination"/>
    <property type="evidence" value="ECO:0007669"/>
    <property type="project" value="TreeGrafter"/>
</dbReference>
<keyword evidence="4" id="KW-1185">Reference proteome</keyword>
<keyword evidence="1" id="KW-0863">Zinc-finger</keyword>
<name>A0AAN7Z6H6_9COLE</name>
<evidence type="ECO:0000313" key="3">
    <source>
        <dbReference type="EMBL" id="KAK5638360.1"/>
    </source>
</evidence>
<protein>
    <recommendedName>
        <fullName evidence="2">SWIM-type domain-containing protein</fullName>
    </recommendedName>
</protein>
<evidence type="ECO:0000259" key="2">
    <source>
        <dbReference type="PROSITE" id="PS50966"/>
    </source>
</evidence>
<evidence type="ECO:0000313" key="4">
    <source>
        <dbReference type="Proteomes" id="UP001329430"/>
    </source>
</evidence>
<proteinExistence type="predicted"/>
<comment type="caution">
    <text evidence="3">The sequence shown here is derived from an EMBL/GenBank/DDBJ whole genome shotgun (WGS) entry which is preliminary data.</text>
</comment>
<dbReference type="GO" id="GO:0008270">
    <property type="term" value="F:zinc ion binding"/>
    <property type="evidence" value="ECO:0007669"/>
    <property type="project" value="UniProtKB-KW"/>
</dbReference>
<dbReference type="Proteomes" id="UP001329430">
    <property type="component" value="Chromosome 10"/>
</dbReference>
<reference evidence="3 4" key="1">
    <citation type="journal article" date="2024" name="Insects">
        <title>An Improved Chromosome-Level Genome Assembly of the Firefly Pyrocoelia pectoralis.</title>
        <authorList>
            <person name="Fu X."/>
            <person name="Meyer-Rochow V.B."/>
            <person name="Ballantyne L."/>
            <person name="Zhu X."/>
        </authorList>
    </citation>
    <scope>NUCLEOTIDE SEQUENCE [LARGE SCALE GENOMIC DNA]</scope>
    <source>
        <strain evidence="3">XCY_ONT2</strain>
    </source>
</reference>
<gene>
    <name evidence="3" type="ORF">RI129_012655</name>
</gene>
<sequence>MPLREVAFSLLKDAENSFKENGKFSDEVFQGLHDVFGEVFVKAAEILESGVVMRYETPNGVRVIFKVTNKKETYTLFDNINFCYCSMFAQEVLVNRKLLTCKHVLAVRLAEISDQVEVIKLTDLQYIDFVRDVVNYIKE</sequence>
<dbReference type="GO" id="GO:0097196">
    <property type="term" value="C:Shu complex"/>
    <property type="evidence" value="ECO:0007669"/>
    <property type="project" value="TreeGrafter"/>
</dbReference>
<dbReference type="InterPro" id="IPR007527">
    <property type="entry name" value="Znf_SWIM"/>
</dbReference>
<organism evidence="3 4">
    <name type="scientific">Pyrocoelia pectoralis</name>
    <dbReference type="NCBI Taxonomy" id="417401"/>
    <lineage>
        <taxon>Eukaryota</taxon>
        <taxon>Metazoa</taxon>
        <taxon>Ecdysozoa</taxon>
        <taxon>Arthropoda</taxon>
        <taxon>Hexapoda</taxon>
        <taxon>Insecta</taxon>
        <taxon>Pterygota</taxon>
        <taxon>Neoptera</taxon>
        <taxon>Endopterygota</taxon>
        <taxon>Coleoptera</taxon>
        <taxon>Polyphaga</taxon>
        <taxon>Elateriformia</taxon>
        <taxon>Elateroidea</taxon>
        <taxon>Lampyridae</taxon>
        <taxon>Lampyrinae</taxon>
        <taxon>Pyrocoelia</taxon>
    </lineage>
</organism>
<feature type="domain" description="SWIM-type" evidence="2">
    <location>
        <begin position="74"/>
        <end position="112"/>
    </location>
</feature>
<accession>A0AAN7Z6H6</accession>
<dbReference type="PROSITE" id="PS50966">
    <property type="entry name" value="ZF_SWIM"/>
    <property type="match status" value="1"/>
</dbReference>
<keyword evidence="1" id="KW-0479">Metal-binding</keyword>
<dbReference type="PANTHER" id="PTHR28498">
    <property type="entry name" value="ZINC FINGER SWIM DOMAIN-CONTAINING PROTEIN 7"/>
    <property type="match status" value="1"/>
</dbReference>
<evidence type="ECO:0000256" key="1">
    <source>
        <dbReference type="PROSITE-ProRule" id="PRU00325"/>
    </source>
</evidence>
<dbReference type="AlphaFoldDB" id="A0AAN7Z6H6"/>